<evidence type="ECO:0000313" key="6">
    <source>
        <dbReference type="Proteomes" id="UP000288805"/>
    </source>
</evidence>
<sequence>MTTPMLLMDLRSGQLLRQWVKEYCSFYYKTDEMVQKDSELQFWWKEVREEGHGDKKDEPWWPKMRTVKELIQTCTIIIWVASALHAAVNFGQYPYAGYLPNRPTISRRFMPEEGTPEYEELKSNPDKAFLENNHCPAADPSWHLPY</sequence>
<evidence type="ECO:0000313" key="5">
    <source>
        <dbReference type="EMBL" id="RVX18909.1"/>
    </source>
</evidence>
<protein>
    <submittedName>
        <fullName evidence="5">Putative linoleate 9S-lipoxygenase 5</fullName>
    </submittedName>
</protein>
<accession>A0A438KCG2</accession>
<reference evidence="5 6" key="1">
    <citation type="journal article" date="2018" name="PLoS Genet.">
        <title>Population sequencing reveals clonal diversity and ancestral inbreeding in the grapevine cultivar Chardonnay.</title>
        <authorList>
            <person name="Roach M.J."/>
            <person name="Johnson D.L."/>
            <person name="Bohlmann J."/>
            <person name="van Vuuren H.J."/>
            <person name="Jones S.J."/>
            <person name="Pretorius I.S."/>
            <person name="Schmidt S.A."/>
            <person name="Borneman A.R."/>
        </authorList>
    </citation>
    <scope>NUCLEOTIDE SEQUENCE [LARGE SCALE GENOMIC DNA]</scope>
    <source>
        <strain evidence="6">cv. Chardonnay</strain>
        <tissue evidence="5">Leaf</tissue>
    </source>
</reference>
<evidence type="ECO:0000256" key="3">
    <source>
        <dbReference type="ARBA" id="ARBA00023002"/>
    </source>
</evidence>
<dbReference type="SUPFAM" id="SSF48484">
    <property type="entry name" value="Lipoxigenase"/>
    <property type="match status" value="1"/>
</dbReference>
<dbReference type="Pfam" id="PF00305">
    <property type="entry name" value="Lipoxygenase"/>
    <property type="match status" value="1"/>
</dbReference>
<dbReference type="PANTHER" id="PTHR11771">
    <property type="entry name" value="LIPOXYGENASE"/>
    <property type="match status" value="1"/>
</dbReference>
<dbReference type="AlphaFoldDB" id="A0A438KCG2"/>
<evidence type="ECO:0000259" key="4">
    <source>
        <dbReference type="PROSITE" id="PS51393"/>
    </source>
</evidence>
<organism evidence="5 6">
    <name type="scientific">Vitis vinifera</name>
    <name type="common">Grape</name>
    <dbReference type="NCBI Taxonomy" id="29760"/>
    <lineage>
        <taxon>Eukaryota</taxon>
        <taxon>Viridiplantae</taxon>
        <taxon>Streptophyta</taxon>
        <taxon>Embryophyta</taxon>
        <taxon>Tracheophyta</taxon>
        <taxon>Spermatophyta</taxon>
        <taxon>Magnoliopsida</taxon>
        <taxon>eudicotyledons</taxon>
        <taxon>Gunneridae</taxon>
        <taxon>Pentapetalae</taxon>
        <taxon>rosids</taxon>
        <taxon>Vitales</taxon>
        <taxon>Vitaceae</taxon>
        <taxon>Viteae</taxon>
        <taxon>Vitis</taxon>
    </lineage>
</organism>
<dbReference type="InterPro" id="IPR036226">
    <property type="entry name" value="LipOase_C_sf"/>
</dbReference>
<evidence type="ECO:0000256" key="2">
    <source>
        <dbReference type="ARBA" id="ARBA00022964"/>
    </source>
</evidence>
<evidence type="ECO:0000256" key="1">
    <source>
        <dbReference type="ARBA" id="ARBA00022723"/>
    </source>
</evidence>
<dbReference type="GO" id="GO:0016702">
    <property type="term" value="F:oxidoreductase activity, acting on single donors with incorporation of molecular oxygen, incorporation of two atoms of oxygen"/>
    <property type="evidence" value="ECO:0007669"/>
    <property type="project" value="InterPro"/>
</dbReference>
<keyword evidence="3" id="KW-0560">Oxidoreductase</keyword>
<keyword evidence="1" id="KW-0479">Metal-binding</keyword>
<gene>
    <name evidence="5" type="primary">LOX1.5_2</name>
    <name evidence="5" type="ORF">CK203_007156</name>
</gene>
<dbReference type="InterPro" id="IPR000907">
    <property type="entry name" value="LipOase"/>
</dbReference>
<feature type="domain" description="Lipoxygenase" evidence="4">
    <location>
        <begin position="1"/>
        <end position="146"/>
    </location>
</feature>
<dbReference type="GO" id="GO:0034440">
    <property type="term" value="P:lipid oxidation"/>
    <property type="evidence" value="ECO:0007669"/>
    <property type="project" value="InterPro"/>
</dbReference>
<name>A0A438KCG2_VITVI</name>
<dbReference type="PROSITE" id="PS51393">
    <property type="entry name" value="LIPOXYGENASE_3"/>
    <property type="match status" value="1"/>
</dbReference>
<dbReference type="Proteomes" id="UP000288805">
    <property type="component" value="Unassembled WGS sequence"/>
</dbReference>
<dbReference type="InterPro" id="IPR013819">
    <property type="entry name" value="LipOase_C"/>
</dbReference>
<dbReference type="GO" id="GO:0046872">
    <property type="term" value="F:metal ion binding"/>
    <property type="evidence" value="ECO:0007669"/>
    <property type="project" value="UniProtKB-KW"/>
</dbReference>
<keyword evidence="2" id="KW-0223">Dioxygenase</keyword>
<proteinExistence type="predicted"/>
<dbReference type="Gene3D" id="1.20.245.10">
    <property type="entry name" value="Lipoxygenase-1, Domain 5"/>
    <property type="match status" value="1"/>
</dbReference>
<dbReference type="EMBL" id="QGNW01000010">
    <property type="protein sequence ID" value="RVX18909.1"/>
    <property type="molecule type" value="Genomic_DNA"/>
</dbReference>
<comment type="caution">
    <text evidence="5">The sequence shown here is derived from an EMBL/GenBank/DDBJ whole genome shotgun (WGS) entry which is preliminary data.</text>
</comment>